<feature type="transmembrane region" description="Helical" evidence="7">
    <location>
        <begin position="517"/>
        <end position="536"/>
    </location>
</feature>
<evidence type="ECO:0000256" key="1">
    <source>
        <dbReference type="ARBA" id="ARBA00004651"/>
    </source>
</evidence>
<dbReference type="InterPro" id="IPR004869">
    <property type="entry name" value="MMPL_dom"/>
</dbReference>
<feature type="transmembrane region" description="Helical" evidence="7">
    <location>
        <begin position="666"/>
        <end position="691"/>
    </location>
</feature>
<evidence type="ECO:0000256" key="7">
    <source>
        <dbReference type="SAM" id="Phobius"/>
    </source>
</evidence>
<feature type="transmembrane region" description="Helical" evidence="7">
    <location>
        <begin position="20"/>
        <end position="39"/>
    </location>
</feature>
<sequence>MSGGTLLSELAHRSAGHRRIVIACWAVLLTVIVGMALFLGGRTDETYSVPGSDSGTAQDVLARAFPAMSGTSATVVFATPADGQNIRDHATAMADVRSAITALPHVGAVDDPLANVSANNRAAYATVSYDVNENALSKQAVDTLREAAAPARAQGLDVQFGGPLVSNTASRGSIWAEVIGVAVAFVVLLLSFGSLTATLICLGTTGVAVGIGLSVLELLSRVTTMSSSATSIASMIGIGVAIDYALLVVSRYRGYIADGRSAPDAIAASAATSGMAAVIAGSSVVLALLGLLTAGIPAISAMAYATAIMVAVVLAATSTLLPALLAAVGHRAHSVIPALARIALGSEAVQQRWRRWIGRAVRHRWGYLLGSLAVLGLLAFPVTQITLGQLDAGVDPPSTTQRRAHDLIADNFPPGTNSPLVVVLQGSPDTVPAVTDRVHDRLAADPDVAAVTPAQTNLDVAVMTVTPREAQHSARTTALVDRIRALPGTHTAPGTAIHVTGMAAADADLAAKIESRIPLFLAVVLGLSIIALTIAFRAPLVAVNAAVLNVVSVVAALGVVVAVFQFGWGSTILGVDTHWPIPAYMPLLIFAFIFGLSMDYEVFILSRVREEYMLHDVRDRAANEQATINGIAASAQVIAPAALVMIAVFIGFALDPDGNIKMLGVGLATAIALDASIIRLALIPAVMAVIGHHNWWPGDRRASNRRSAKVLRTSSTAQREREDG</sequence>
<dbReference type="PROSITE" id="PS50156">
    <property type="entry name" value="SSD"/>
    <property type="match status" value="1"/>
</dbReference>
<feature type="transmembrane region" description="Helical" evidence="7">
    <location>
        <begin position="174"/>
        <end position="191"/>
    </location>
</feature>
<feature type="transmembrane region" description="Helical" evidence="7">
    <location>
        <begin position="365"/>
        <end position="387"/>
    </location>
</feature>
<dbReference type="EMBL" id="BMNE01000011">
    <property type="protein sequence ID" value="GGN97831.1"/>
    <property type="molecule type" value="Genomic_DNA"/>
</dbReference>
<dbReference type="InterPro" id="IPR000731">
    <property type="entry name" value="SSD"/>
</dbReference>
<dbReference type="PANTHER" id="PTHR33406:SF11">
    <property type="entry name" value="MEMBRANE PROTEIN SCO6666-RELATED"/>
    <property type="match status" value="1"/>
</dbReference>
<evidence type="ECO:0000256" key="4">
    <source>
        <dbReference type="ARBA" id="ARBA00022692"/>
    </source>
</evidence>
<feature type="transmembrane region" description="Helical" evidence="7">
    <location>
        <begin position="296"/>
        <end position="317"/>
    </location>
</feature>
<dbReference type="PANTHER" id="PTHR33406">
    <property type="entry name" value="MEMBRANE PROTEIN MJ1562-RELATED"/>
    <property type="match status" value="1"/>
</dbReference>
<name>A0ABQ2L1B6_9NOCA</name>
<proteinExistence type="inferred from homology"/>
<evidence type="ECO:0000256" key="2">
    <source>
        <dbReference type="ARBA" id="ARBA00010157"/>
    </source>
</evidence>
<feature type="transmembrane region" description="Helical" evidence="7">
    <location>
        <begin position="231"/>
        <end position="253"/>
    </location>
</feature>
<keyword evidence="3" id="KW-1003">Cell membrane</keyword>
<dbReference type="Pfam" id="PF03176">
    <property type="entry name" value="MMPL"/>
    <property type="match status" value="2"/>
</dbReference>
<dbReference type="SUPFAM" id="SSF82866">
    <property type="entry name" value="Multidrug efflux transporter AcrB transmembrane domain"/>
    <property type="match status" value="2"/>
</dbReference>
<gene>
    <name evidence="9" type="ORF">GCM10011610_64230</name>
</gene>
<keyword evidence="6 7" id="KW-0472">Membrane</keyword>
<dbReference type="Gene3D" id="1.20.1640.10">
    <property type="entry name" value="Multidrug efflux transporter AcrB transmembrane domain"/>
    <property type="match status" value="2"/>
</dbReference>
<organism evidence="9 10">
    <name type="scientific">Nocardia rhizosphaerihabitans</name>
    <dbReference type="NCBI Taxonomy" id="1691570"/>
    <lineage>
        <taxon>Bacteria</taxon>
        <taxon>Bacillati</taxon>
        <taxon>Actinomycetota</taxon>
        <taxon>Actinomycetes</taxon>
        <taxon>Mycobacteriales</taxon>
        <taxon>Nocardiaceae</taxon>
        <taxon>Nocardia</taxon>
    </lineage>
</organism>
<feature type="transmembrane region" description="Helical" evidence="7">
    <location>
        <begin position="197"/>
        <end position="219"/>
    </location>
</feature>
<dbReference type="InterPro" id="IPR050545">
    <property type="entry name" value="Mycobact_MmpL"/>
</dbReference>
<protein>
    <submittedName>
        <fullName evidence="9">Membrane protein</fullName>
    </submittedName>
</protein>
<comment type="caution">
    <text evidence="9">The sequence shown here is derived from an EMBL/GenBank/DDBJ whole genome shotgun (WGS) entry which is preliminary data.</text>
</comment>
<evidence type="ECO:0000313" key="9">
    <source>
        <dbReference type="EMBL" id="GGN97831.1"/>
    </source>
</evidence>
<feature type="domain" description="SSD" evidence="8">
    <location>
        <begin position="193"/>
        <end position="327"/>
    </location>
</feature>
<comment type="subcellular location">
    <subcellularLocation>
        <location evidence="1">Cell membrane</location>
        <topology evidence="1">Multi-pass membrane protein</topology>
    </subcellularLocation>
</comment>
<keyword evidence="5 7" id="KW-1133">Transmembrane helix</keyword>
<keyword evidence="10" id="KW-1185">Reference proteome</keyword>
<reference evidence="10" key="1">
    <citation type="journal article" date="2019" name="Int. J. Syst. Evol. Microbiol.">
        <title>The Global Catalogue of Microorganisms (GCM) 10K type strain sequencing project: providing services to taxonomists for standard genome sequencing and annotation.</title>
        <authorList>
            <consortium name="The Broad Institute Genomics Platform"/>
            <consortium name="The Broad Institute Genome Sequencing Center for Infectious Disease"/>
            <person name="Wu L."/>
            <person name="Ma J."/>
        </authorList>
    </citation>
    <scope>NUCLEOTIDE SEQUENCE [LARGE SCALE GENOMIC DNA]</scope>
    <source>
        <strain evidence="10">CGMCC 4.7329</strain>
    </source>
</reference>
<evidence type="ECO:0000256" key="5">
    <source>
        <dbReference type="ARBA" id="ARBA00022989"/>
    </source>
</evidence>
<evidence type="ECO:0000259" key="8">
    <source>
        <dbReference type="PROSITE" id="PS50156"/>
    </source>
</evidence>
<evidence type="ECO:0000256" key="6">
    <source>
        <dbReference type="ARBA" id="ARBA00023136"/>
    </source>
</evidence>
<feature type="transmembrane region" description="Helical" evidence="7">
    <location>
        <begin position="626"/>
        <end position="654"/>
    </location>
</feature>
<comment type="similarity">
    <text evidence="2">Belongs to the resistance-nodulation-cell division (RND) (TC 2.A.6) family. MmpL subfamily.</text>
</comment>
<feature type="transmembrane region" description="Helical" evidence="7">
    <location>
        <begin position="543"/>
        <end position="564"/>
    </location>
</feature>
<evidence type="ECO:0000256" key="3">
    <source>
        <dbReference type="ARBA" id="ARBA00022475"/>
    </source>
</evidence>
<feature type="transmembrane region" description="Helical" evidence="7">
    <location>
        <begin position="584"/>
        <end position="605"/>
    </location>
</feature>
<dbReference type="Proteomes" id="UP000658127">
    <property type="component" value="Unassembled WGS sequence"/>
</dbReference>
<feature type="transmembrane region" description="Helical" evidence="7">
    <location>
        <begin position="265"/>
        <end position="289"/>
    </location>
</feature>
<accession>A0ABQ2L1B6</accession>
<evidence type="ECO:0000313" key="10">
    <source>
        <dbReference type="Proteomes" id="UP000658127"/>
    </source>
</evidence>
<keyword evidence="4 7" id="KW-0812">Transmembrane</keyword>